<organism evidence="2">
    <name type="scientific">freshwater metagenome</name>
    <dbReference type="NCBI Taxonomy" id="449393"/>
    <lineage>
        <taxon>unclassified sequences</taxon>
        <taxon>metagenomes</taxon>
        <taxon>ecological metagenomes</taxon>
    </lineage>
</organism>
<sequence>MFGDVGGFGRIESPPPFNEPRPRVLVVDSVPERAGDIADGVLGPIRDDVGDLGRVSSTVFLEHVLDDFFSAVGVEVDIDVGRFVA</sequence>
<protein>
    <submittedName>
        <fullName evidence="2">Unannotated protein</fullName>
    </submittedName>
</protein>
<evidence type="ECO:0000313" key="2">
    <source>
        <dbReference type="EMBL" id="CAB4587532.1"/>
    </source>
</evidence>
<reference evidence="2" key="1">
    <citation type="submission" date="2020-05" db="EMBL/GenBank/DDBJ databases">
        <authorList>
            <person name="Chiriac C."/>
            <person name="Salcher M."/>
            <person name="Ghai R."/>
            <person name="Kavagutti S V."/>
        </authorList>
    </citation>
    <scope>NUCLEOTIDE SEQUENCE</scope>
</reference>
<accession>A0A6J6FF88</accession>
<proteinExistence type="predicted"/>
<feature type="region of interest" description="Disordered" evidence="1">
    <location>
        <begin position="1"/>
        <end position="22"/>
    </location>
</feature>
<dbReference type="EMBL" id="CAEZTZ010000095">
    <property type="protein sequence ID" value="CAB4587532.1"/>
    <property type="molecule type" value="Genomic_DNA"/>
</dbReference>
<dbReference type="AlphaFoldDB" id="A0A6J6FF88"/>
<name>A0A6J6FF88_9ZZZZ</name>
<evidence type="ECO:0000256" key="1">
    <source>
        <dbReference type="SAM" id="MobiDB-lite"/>
    </source>
</evidence>
<gene>
    <name evidence="2" type="ORF">UFOPK1767_00740</name>
</gene>